<evidence type="ECO:0000313" key="1">
    <source>
        <dbReference type="EMBL" id="KRX06048.1"/>
    </source>
</evidence>
<gene>
    <name evidence="1" type="ORF">PPERSA_01126</name>
</gene>
<accession>A0A0V0QVL7</accession>
<sequence>MKQSQGQQKITLLQDKQQQNYKYDSYIQQYKSPLKINGKINCLNQKKLKSNIILQIPKTEQYNSYKTGHKYIQNNKIQQKTQESYKSNVLNDKFNSNDGKIIMYPNQYVQGKISETPFELDKKQQCQTVPIKSFYKMG</sequence>
<protein>
    <submittedName>
        <fullName evidence="1">Uncharacterized protein</fullName>
    </submittedName>
</protein>
<proteinExistence type="predicted"/>
<organism evidence="1 2">
    <name type="scientific">Pseudocohnilembus persalinus</name>
    <name type="common">Ciliate</name>
    <dbReference type="NCBI Taxonomy" id="266149"/>
    <lineage>
        <taxon>Eukaryota</taxon>
        <taxon>Sar</taxon>
        <taxon>Alveolata</taxon>
        <taxon>Ciliophora</taxon>
        <taxon>Intramacronucleata</taxon>
        <taxon>Oligohymenophorea</taxon>
        <taxon>Scuticociliatia</taxon>
        <taxon>Philasterida</taxon>
        <taxon>Pseudocohnilembidae</taxon>
        <taxon>Pseudocohnilembus</taxon>
    </lineage>
</organism>
<dbReference type="AlphaFoldDB" id="A0A0V0QVL7"/>
<dbReference type="InParanoid" id="A0A0V0QVL7"/>
<dbReference type="Proteomes" id="UP000054937">
    <property type="component" value="Unassembled WGS sequence"/>
</dbReference>
<keyword evidence="2" id="KW-1185">Reference proteome</keyword>
<evidence type="ECO:0000313" key="2">
    <source>
        <dbReference type="Proteomes" id="UP000054937"/>
    </source>
</evidence>
<name>A0A0V0QVL7_PSEPJ</name>
<comment type="caution">
    <text evidence="1">The sequence shown here is derived from an EMBL/GenBank/DDBJ whole genome shotgun (WGS) entry which is preliminary data.</text>
</comment>
<reference evidence="1 2" key="1">
    <citation type="journal article" date="2015" name="Sci. Rep.">
        <title>Genome of the facultative scuticociliatosis pathogen Pseudocohnilembus persalinus provides insight into its virulence through horizontal gene transfer.</title>
        <authorList>
            <person name="Xiong J."/>
            <person name="Wang G."/>
            <person name="Cheng J."/>
            <person name="Tian M."/>
            <person name="Pan X."/>
            <person name="Warren A."/>
            <person name="Jiang C."/>
            <person name="Yuan D."/>
            <person name="Miao W."/>
        </authorList>
    </citation>
    <scope>NUCLEOTIDE SEQUENCE [LARGE SCALE GENOMIC DNA]</scope>
    <source>
        <strain evidence="1">36N120E</strain>
    </source>
</reference>
<dbReference type="EMBL" id="LDAU01000102">
    <property type="protein sequence ID" value="KRX06048.1"/>
    <property type="molecule type" value="Genomic_DNA"/>
</dbReference>